<evidence type="ECO:0008006" key="9">
    <source>
        <dbReference type="Google" id="ProtNLM"/>
    </source>
</evidence>
<dbReference type="EMBL" id="JAFIMR010000005">
    <property type="protein sequence ID" value="KAI1878882.1"/>
    <property type="molecule type" value="Genomic_DNA"/>
</dbReference>
<dbReference type="OrthoDB" id="194358at2759"/>
<dbReference type="Pfam" id="PF22939">
    <property type="entry name" value="WHD_GPIID"/>
    <property type="match status" value="1"/>
</dbReference>
<dbReference type="Gene3D" id="3.40.50.300">
    <property type="entry name" value="P-loop containing nucleotide triphosphate hydrolases"/>
    <property type="match status" value="1"/>
</dbReference>
<accession>A0A9P9WT57</accession>
<dbReference type="InterPro" id="IPR027417">
    <property type="entry name" value="P-loop_NTPase"/>
</dbReference>
<dbReference type="InterPro" id="IPR007751">
    <property type="entry name" value="DUF676_lipase-like"/>
</dbReference>
<dbReference type="Proteomes" id="UP000829685">
    <property type="component" value="Unassembled WGS sequence"/>
</dbReference>
<dbReference type="SMART" id="SM00320">
    <property type="entry name" value="WD40"/>
    <property type="match status" value="5"/>
</dbReference>
<feature type="domain" description="Nephrocystin 3-like N-terminal" evidence="6">
    <location>
        <begin position="356"/>
        <end position="519"/>
    </location>
</feature>
<dbReference type="SUPFAM" id="SSF52540">
    <property type="entry name" value="P-loop containing nucleoside triphosphate hydrolases"/>
    <property type="match status" value="1"/>
</dbReference>
<evidence type="ECO:0000256" key="3">
    <source>
        <dbReference type="SAM" id="MobiDB-lite"/>
    </source>
</evidence>
<reference evidence="7" key="1">
    <citation type="submission" date="2021-03" db="EMBL/GenBank/DDBJ databases">
        <title>Revisited historic fungal species revealed as producer of novel bioactive compounds through whole genome sequencing and comparative genomics.</title>
        <authorList>
            <person name="Vignolle G.A."/>
            <person name="Hochenegger N."/>
            <person name="Mach R.L."/>
            <person name="Mach-Aigner A.R."/>
            <person name="Javad Rahimi M."/>
            <person name="Salim K.A."/>
            <person name="Chan C.M."/>
            <person name="Lim L.B.L."/>
            <person name="Cai F."/>
            <person name="Druzhinina I.S."/>
            <person name="U'Ren J.M."/>
            <person name="Derntl C."/>
        </authorList>
    </citation>
    <scope>NUCLEOTIDE SEQUENCE</scope>
    <source>
        <strain evidence="7">TUCIM 5799</strain>
    </source>
</reference>
<dbReference type="PANTHER" id="PTHR10039:SF16">
    <property type="entry name" value="GPI INOSITOL-DEACYLASE"/>
    <property type="match status" value="1"/>
</dbReference>
<protein>
    <recommendedName>
        <fullName evidence="9">GPI inositol-deacylase</fullName>
    </recommendedName>
</protein>
<dbReference type="InterPro" id="IPR056884">
    <property type="entry name" value="NPHP3-like_N"/>
</dbReference>
<sequence>MRRLKRIPSKADQDGDAPSEVAPGRALLSRWTFGSHITRRPSAASAAPSIPHAAKGPFGLTTLHQPLLKEPTAHIVFVHGLGGGSEHTWSKGNMMWPRDLLPVQDPFQSVTIHTFGYDSDFKKRSILDIHDFSKSLLGSLKDSPSVLENKSPIILVAHSMGGLVIKKAYTIARRMSGYEDLAYRIKSMFFIATPHRGSNHAQILSNILHLVSGPRLFLKDLERGSAVIITIIEEFVRFAGDIQLHSFYETKPLSITGVGKILIVEKDNAVLGYENERSEPLHGDHRSICKFDSADDPNFKILHQALAHAISDVSSSTQKLQEENTMQHRKLLSEIFNIYEPPEDDLYRVASERVPGTCSWLHGKESYRNWVVEEEPHILWLRGPPAAGKSFVSGSIIEELRGSGHKVPFFFYVYGDTSKSMISTFLLSIAWQIAVLYPEVERKVLDILTNNPTLPKASDFRTIWRKLWSQGILMAGTDSKKLPFIIVDAVDECRLDQDLVQLLLKVVESGTAKVFLTSRHDPDYYHISSRFISQLDINMEDTQRDISLYLDQYTDTVDETVRRVIMYKTNGCFLWAVLVVGRLMGCRTRQAILRTVHEDPEGMDQLYARIVQTMSNRDVAEHILTWVACAIRPLTLEEMEYAVSLHTEEDRESIRAIITRNCYDLVYINAKGQIRMRHSSAREFLLRNDINNEQPGFTIDSKQGHKMLTLACLRYLTGPEMKGKQKRKMSVNTKPRSAFVSYASIALYGHLNSTSAQDEEVLHALATFLRSTNLLAWIEYLSQQKRLEVILDTAQSLRSFIRRKSKRDLLLGEDVVVVNDWVIDLVKLATKFGRQLLQHPESIFRYIPAFCPSNTMPYKQFATGPNILSVCGISATTWDDCLTSVTIRNKMTATGHVNENSSGTVQSSKNVPQPRVPRVSALAASDKAFALGTSDGRVVIFNEKTCLEERMIESSATIPIQILQFASVKSYLACVNNRSIQLWNTETWECLLTVPVGKRCLGITFIDNDQLLLAALKDNKLLTINLVDMNVKDQTGWAVGLAEEYGRKLLGKDPLSVAFHPEMDLLAVVYRGSDIIIWNYEEEDIYRIYNFDRGLVQALGEPFAAVMGMAFSRLPQSSLLAASYNVADLVLFDTLDGKIKARVSNVGALSLLTSSPDGRTLAGAGHDGTIALFDFETLRWLYRIRMVEPGITGLTFSADNTRLLDTRGRGRSCRVWDPPALYRREIPKESTRTPSSYSGDSDYAETNTTQDAALVTAVVCDETGDFFFVGKDDNTVSVYSASNGVLIKQLLTHGTSILKLVYTPANRTLTSVDTAGCLMASRIDRVGLQWDVNTIFTHQTTGTGIQHFLCNSDSTRILVCANDQANVHSVLNPSTVSRPVNCGDLGPYCWAQHPSRPELLLLISRDTAFLYSWRDLIKTGLEDGILLTTSLLPELTIQSALSILDGSILALSYSGAATFAAKPYLFCYESESFGEDSTSVSHLESLQTLCEKIEHIIGTFHKRLVFLNVNGWICSVKIQGFGAPDSISHHFMPPSDWMKTSRDFLIRVSELGDLLFAWKGEVAVVKRGLERSFDLLDD</sequence>
<evidence type="ECO:0000259" key="6">
    <source>
        <dbReference type="Pfam" id="PF24883"/>
    </source>
</evidence>
<dbReference type="InterPro" id="IPR054471">
    <property type="entry name" value="GPIID_WHD"/>
</dbReference>
<feature type="region of interest" description="Disordered" evidence="3">
    <location>
        <begin position="1"/>
        <end position="21"/>
    </location>
</feature>
<feature type="domain" description="DUF676" evidence="4">
    <location>
        <begin position="75"/>
        <end position="200"/>
    </location>
</feature>
<organism evidence="7 8">
    <name type="scientific">Neoarthrinium moseri</name>
    <dbReference type="NCBI Taxonomy" id="1658444"/>
    <lineage>
        <taxon>Eukaryota</taxon>
        <taxon>Fungi</taxon>
        <taxon>Dikarya</taxon>
        <taxon>Ascomycota</taxon>
        <taxon>Pezizomycotina</taxon>
        <taxon>Sordariomycetes</taxon>
        <taxon>Xylariomycetidae</taxon>
        <taxon>Amphisphaeriales</taxon>
        <taxon>Apiosporaceae</taxon>
        <taxon>Neoarthrinium</taxon>
    </lineage>
</organism>
<keyword evidence="2" id="KW-0677">Repeat</keyword>
<dbReference type="Gene3D" id="2.130.10.10">
    <property type="entry name" value="YVTN repeat-like/Quinoprotein amine dehydrogenase"/>
    <property type="match status" value="3"/>
</dbReference>
<comment type="similarity">
    <text evidence="1">Belongs to the putative lipase ROG1 family.</text>
</comment>
<name>A0A9P9WT57_9PEZI</name>
<evidence type="ECO:0000313" key="8">
    <source>
        <dbReference type="Proteomes" id="UP000829685"/>
    </source>
</evidence>
<keyword evidence="8" id="KW-1185">Reference proteome</keyword>
<dbReference type="InterPro" id="IPR011047">
    <property type="entry name" value="Quinoprotein_ADH-like_sf"/>
</dbReference>
<evidence type="ECO:0000256" key="2">
    <source>
        <dbReference type="ARBA" id="ARBA00022737"/>
    </source>
</evidence>
<comment type="caution">
    <text evidence="7">The sequence shown here is derived from an EMBL/GenBank/DDBJ whole genome shotgun (WGS) entry which is preliminary data.</text>
</comment>
<proteinExistence type="inferred from homology"/>
<dbReference type="SUPFAM" id="SSF50998">
    <property type="entry name" value="Quinoprotein alcohol dehydrogenase-like"/>
    <property type="match status" value="1"/>
</dbReference>
<gene>
    <name evidence="7" type="ORF">JX265_003059</name>
</gene>
<dbReference type="InterPro" id="IPR001680">
    <property type="entry name" value="WD40_rpt"/>
</dbReference>
<evidence type="ECO:0000313" key="7">
    <source>
        <dbReference type="EMBL" id="KAI1878882.1"/>
    </source>
</evidence>
<dbReference type="InterPro" id="IPR029058">
    <property type="entry name" value="AB_hydrolase_fold"/>
</dbReference>
<dbReference type="SUPFAM" id="SSF53474">
    <property type="entry name" value="alpha/beta-Hydrolases"/>
    <property type="match status" value="1"/>
</dbReference>
<dbReference type="Pfam" id="PF24883">
    <property type="entry name" value="NPHP3_N"/>
    <property type="match status" value="1"/>
</dbReference>
<evidence type="ECO:0000259" key="5">
    <source>
        <dbReference type="Pfam" id="PF22939"/>
    </source>
</evidence>
<evidence type="ECO:0000256" key="1">
    <source>
        <dbReference type="ARBA" id="ARBA00007920"/>
    </source>
</evidence>
<dbReference type="Gene3D" id="3.40.50.1820">
    <property type="entry name" value="alpha/beta hydrolase"/>
    <property type="match status" value="1"/>
</dbReference>
<dbReference type="InterPro" id="IPR015943">
    <property type="entry name" value="WD40/YVTN_repeat-like_dom_sf"/>
</dbReference>
<feature type="domain" description="GPI inositol-deacylase winged helix" evidence="5">
    <location>
        <begin position="608"/>
        <end position="693"/>
    </location>
</feature>
<dbReference type="PANTHER" id="PTHR10039">
    <property type="entry name" value="AMELOGENIN"/>
    <property type="match status" value="1"/>
</dbReference>
<dbReference type="Pfam" id="PF05057">
    <property type="entry name" value="DUF676"/>
    <property type="match status" value="1"/>
</dbReference>
<evidence type="ECO:0000259" key="4">
    <source>
        <dbReference type="Pfam" id="PF05057"/>
    </source>
</evidence>